<evidence type="ECO:0000256" key="6">
    <source>
        <dbReference type="ARBA" id="ARBA00023125"/>
    </source>
</evidence>
<feature type="domain" description="C2H2-type" evidence="10">
    <location>
        <begin position="292"/>
        <end position="319"/>
    </location>
</feature>
<dbReference type="PANTHER" id="PTHR24404:SF114">
    <property type="entry name" value="KLUMPFUSS, ISOFORM B-RELATED"/>
    <property type="match status" value="1"/>
</dbReference>
<evidence type="ECO:0000313" key="11">
    <source>
        <dbReference type="EMBL" id="WAR03171.1"/>
    </source>
</evidence>
<dbReference type="EMBL" id="CP111015">
    <property type="protein sequence ID" value="WAR03171.1"/>
    <property type="molecule type" value="Genomic_DNA"/>
</dbReference>
<evidence type="ECO:0000313" key="12">
    <source>
        <dbReference type="Proteomes" id="UP001164746"/>
    </source>
</evidence>
<reference evidence="11" key="1">
    <citation type="submission" date="2022-11" db="EMBL/GenBank/DDBJ databases">
        <title>Centuries of genome instability and evolution in soft-shell clam transmissible cancer (bioRxiv).</title>
        <authorList>
            <person name="Hart S.F.M."/>
            <person name="Yonemitsu M.A."/>
            <person name="Giersch R.M."/>
            <person name="Beal B.F."/>
            <person name="Arriagada G."/>
            <person name="Davis B.W."/>
            <person name="Ostrander E.A."/>
            <person name="Goff S.P."/>
            <person name="Metzger M.J."/>
        </authorList>
    </citation>
    <scope>NUCLEOTIDE SEQUENCE</scope>
    <source>
        <strain evidence="11">MELC-2E11</strain>
        <tissue evidence="11">Siphon/mantle</tissue>
    </source>
</reference>
<feature type="region of interest" description="Disordered" evidence="9">
    <location>
        <begin position="370"/>
        <end position="393"/>
    </location>
</feature>
<evidence type="ECO:0000256" key="9">
    <source>
        <dbReference type="SAM" id="MobiDB-lite"/>
    </source>
</evidence>
<keyword evidence="3" id="KW-0677">Repeat</keyword>
<dbReference type="SMART" id="SM00355">
    <property type="entry name" value="ZnF_C2H2"/>
    <property type="match status" value="6"/>
</dbReference>
<dbReference type="Proteomes" id="UP001164746">
    <property type="component" value="Chromosome 4"/>
</dbReference>
<keyword evidence="5" id="KW-0862">Zinc</keyword>
<accession>A0ABY7E2K7</accession>
<dbReference type="Pfam" id="PF00096">
    <property type="entry name" value="zf-C2H2"/>
    <property type="match status" value="4"/>
</dbReference>
<feature type="domain" description="C2H2-type" evidence="10">
    <location>
        <begin position="208"/>
        <end position="235"/>
    </location>
</feature>
<evidence type="ECO:0000256" key="3">
    <source>
        <dbReference type="ARBA" id="ARBA00022737"/>
    </source>
</evidence>
<evidence type="ECO:0000256" key="7">
    <source>
        <dbReference type="ARBA" id="ARBA00023242"/>
    </source>
</evidence>
<dbReference type="InterPro" id="IPR013087">
    <property type="entry name" value="Znf_C2H2_type"/>
</dbReference>
<comment type="subcellular location">
    <subcellularLocation>
        <location evidence="1">Nucleus</location>
    </subcellularLocation>
</comment>
<proteinExistence type="predicted"/>
<feature type="domain" description="C2H2-type" evidence="10">
    <location>
        <begin position="348"/>
        <end position="375"/>
    </location>
</feature>
<dbReference type="PANTHER" id="PTHR24404">
    <property type="entry name" value="ZINC FINGER PROTEIN"/>
    <property type="match status" value="1"/>
</dbReference>
<keyword evidence="2" id="KW-0479">Metal-binding</keyword>
<evidence type="ECO:0000256" key="4">
    <source>
        <dbReference type="ARBA" id="ARBA00022771"/>
    </source>
</evidence>
<feature type="domain" description="C2H2-type" evidence="10">
    <location>
        <begin position="320"/>
        <end position="347"/>
    </location>
</feature>
<dbReference type="Gene3D" id="3.30.160.60">
    <property type="entry name" value="Classic Zinc Finger"/>
    <property type="match status" value="6"/>
</dbReference>
<sequence>MDVEEAGMSNSDMGEEVMVMMTDEGVPLTNEEQGGAEYEEVEGISEGQPQNSLTLQVTDDQENALDAFFQINSWPIFKENKGDCGDGSHWLTLQLQPDQEAAIEAFFQINNWTLIKGGQKQQAEEKESVVEEVSGLKEIKVTARDNKGHAQVITLYSEDGTPTSQGLPQSLIDSLNAGGASVNVEHTGAKGSAALVAHQSIHTGAKPFVCTLCNKGFRRKDDMVAHLRTHTGEKPYECEICGKKFKYRNQIPKHRRGHTGEKPYECVECKKRFTSSIHLTRHIRTHTGERPYKCTVCPKAFTQYGHLQAHLRIHSDERPFECEVCGRKFREKKVMKKHLTLHTAERKFKCQVCGRGFLRQSNLDLHAVMHQKAPKDGTRRPRPRPKKRQPDAEMREFVTNVLCNVSKVDSSIQTEPMNTKIKTETLDPSDNLSALVNLAIEKSGGVPRGGATIGDISDLHGLSPGEQITLVMSEDGNYIISNLDTGAVAEEVVQQLPADHADLVSSGHAPGQHTAQFIEVDAEMVIKSLGKAYETSATETETS</sequence>
<keyword evidence="4 8" id="KW-0863">Zinc-finger</keyword>
<keyword evidence="6" id="KW-0238">DNA-binding</keyword>
<feature type="domain" description="C2H2-type" evidence="10">
    <location>
        <begin position="264"/>
        <end position="291"/>
    </location>
</feature>
<dbReference type="SUPFAM" id="SSF57667">
    <property type="entry name" value="beta-beta-alpha zinc fingers"/>
    <property type="match status" value="4"/>
</dbReference>
<organism evidence="11 12">
    <name type="scientific">Mya arenaria</name>
    <name type="common">Soft-shell clam</name>
    <dbReference type="NCBI Taxonomy" id="6604"/>
    <lineage>
        <taxon>Eukaryota</taxon>
        <taxon>Metazoa</taxon>
        <taxon>Spiralia</taxon>
        <taxon>Lophotrochozoa</taxon>
        <taxon>Mollusca</taxon>
        <taxon>Bivalvia</taxon>
        <taxon>Autobranchia</taxon>
        <taxon>Heteroconchia</taxon>
        <taxon>Euheterodonta</taxon>
        <taxon>Imparidentia</taxon>
        <taxon>Neoheterodontei</taxon>
        <taxon>Myida</taxon>
        <taxon>Myoidea</taxon>
        <taxon>Myidae</taxon>
        <taxon>Mya</taxon>
    </lineage>
</organism>
<evidence type="ECO:0000256" key="2">
    <source>
        <dbReference type="ARBA" id="ARBA00022723"/>
    </source>
</evidence>
<gene>
    <name evidence="11" type="ORF">MAR_009729</name>
</gene>
<protein>
    <submittedName>
        <fullName evidence="11">ZN436-like protein</fullName>
    </submittedName>
</protein>
<evidence type="ECO:0000256" key="8">
    <source>
        <dbReference type="PROSITE-ProRule" id="PRU00042"/>
    </source>
</evidence>
<evidence type="ECO:0000259" key="10">
    <source>
        <dbReference type="PROSITE" id="PS50157"/>
    </source>
</evidence>
<keyword evidence="7" id="KW-0539">Nucleus</keyword>
<dbReference type="PROSITE" id="PS00028">
    <property type="entry name" value="ZINC_FINGER_C2H2_1"/>
    <property type="match status" value="6"/>
</dbReference>
<keyword evidence="12" id="KW-1185">Reference proteome</keyword>
<evidence type="ECO:0000256" key="5">
    <source>
        <dbReference type="ARBA" id="ARBA00022833"/>
    </source>
</evidence>
<dbReference type="InterPro" id="IPR050589">
    <property type="entry name" value="Ikaros_C2H2-ZF"/>
</dbReference>
<dbReference type="PROSITE" id="PS50157">
    <property type="entry name" value="ZINC_FINGER_C2H2_2"/>
    <property type="match status" value="6"/>
</dbReference>
<dbReference type="InterPro" id="IPR036236">
    <property type="entry name" value="Znf_C2H2_sf"/>
</dbReference>
<evidence type="ECO:0000256" key="1">
    <source>
        <dbReference type="ARBA" id="ARBA00004123"/>
    </source>
</evidence>
<feature type="domain" description="C2H2-type" evidence="10">
    <location>
        <begin position="236"/>
        <end position="263"/>
    </location>
</feature>
<name>A0ABY7E2K7_MYAAR</name>